<comment type="caution">
    <text evidence="2">The sequence shown here is derived from an EMBL/GenBank/DDBJ whole genome shotgun (WGS) entry which is preliminary data.</text>
</comment>
<evidence type="ECO:0000313" key="3">
    <source>
        <dbReference type="Proteomes" id="UP000284605"/>
    </source>
</evidence>
<evidence type="ECO:0000313" key="2">
    <source>
        <dbReference type="EMBL" id="RJF86649.1"/>
    </source>
</evidence>
<dbReference type="RefSeq" id="WP_119777295.1">
    <property type="nucleotide sequence ID" value="NZ_QYUK01000011.1"/>
</dbReference>
<keyword evidence="3" id="KW-1185">Reference proteome</keyword>
<dbReference type="OrthoDB" id="7867377at2"/>
<proteinExistence type="predicted"/>
<feature type="region of interest" description="Disordered" evidence="1">
    <location>
        <begin position="28"/>
        <end position="78"/>
    </location>
</feature>
<name>A0A418W9I6_9PROT</name>
<evidence type="ECO:0000256" key="1">
    <source>
        <dbReference type="SAM" id="MobiDB-lite"/>
    </source>
</evidence>
<dbReference type="AlphaFoldDB" id="A0A418W9I6"/>
<organism evidence="2 3">
    <name type="scientific">Oleomonas cavernae</name>
    <dbReference type="NCBI Taxonomy" id="2320859"/>
    <lineage>
        <taxon>Bacteria</taxon>
        <taxon>Pseudomonadati</taxon>
        <taxon>Pseudomonadota</taxon>
        <taxon>Alphaproteobacteria</taxon>
        <taxon>Acetobacterales</taxon>
        <taxon>Acetobacteraceae</taxon>
        <taxon>Oleomonas</taxon>
    </lineage>
</organism>
<sequence length="78" mass="8293">MPKGPKGEKRPADVIGAAIMVAKIATGEIEEAPPKDDGKDPAAKALGAKGGKRRAETMSPERRTEIAKKAAEGRWKNR</sequence>
<dbReference type="Proteomes" id="UP000284605">
    <property type="component" value="Unassembled WGS sequence"/>
</dbReference>
<feature type="compositionally biased region" description="Basic and acidic residues" evidence="1">
    <location>
        <begin position="32"/>
        <end position="42"/>
    </location>
</feature>
<protein>
    <submittedName>
        <fullName evidence="2">RNA-binding protein</fullName>
    </submittedName>
</protein>
<accession>A0A418W9I6</accession>
<feature type="compositionally biased region" description="Basic and acidic residues" evidence="1">
    <location>
        <begin position="53"/>
        <end position="78"/>
    </location>
</feature>
<gene>
    <name evidence="2" type="ORF">D3874_06125</name>
</gene>
<dbReference type="EMBL" id="QYUK01000011">
    <property type="protein sequence ID" value="RJF86649.1"/>
    <property type="molecule type" value="Genomic_DNA"/>
</dbReference>
<reference evidence="2 3" key="1">
    <citation type="submission" date="2018-09" db="EMBL/GenBank/DDBJ databases">
        <authorList>
            <person name="Zhu H."/>
        </authorList>
    </citation>
    <scope>NUCLEOTIDE SEQUENCE [LARGE SCALE GENOMIC DNA]</scope>
    <source>
        <strain evidence="2 3">K1W22B-8</strain>
    </source>
</reference>